<dbReference type="InterPro" id="IPR006710">
    <property type="entry name" value="Glyco_hydro_43"/>
</dbReference>
<evidence type="ECO:0000313" key="5">
    <source>
        <dbReference type="EMBL" id="MCH9276388.1"/>
    </source>
</evidence>
<dbReference type="Gene3D" id="2.60.120.200">
    <property type="match status" value="1"/>
</dbReference>
<comment type="similarity">
    <text evidence="1 4">Belongs to the glycosyl hydrolase 43 family.</text>
</comment>
<dbReference type="InterPro" id="IPR023296">
    <property type="entry name" value="Glyco_hydro_beta-prop_sf"/>
</dbReference>
<protein>
    <submittedName>
        <fullName evidence="5">Glycoside hydrolase family 43 protein</fullName>
    </submittedName>
</protein>
<gene>
    <name evidence="5" type="ORF">JS533_008935</name>
</gene>
<reference evidence="5 6" key="2">
    <citation type="journal article" date="2021" name="Syst. Appl. Microbiol.">
        <title>Phylogenetic classification of ten novel species belonging to the genus Bifidobacterium comprising B. phasiani sp. nov., B. pongonis sp. nov., B. saguinibicoloris sp. nov., B. colobi sp. nov., B. simiiventris sp. nov., B. santillanense sp. nov., B. miconis sp. nov., B. amazonense sp. nov., B. pluvialisilvae sp. nov., and B. miconisargentati sp. nov.</title>
        <authorList>
            <person name="Lugli G.A."/>
            <person name="Calvete-Torre I."/>
            <person name="Alessandri G."/>
            <person name="Milani C."/>
            <person name="Turroni F."/>
            <person name="Laiolo P."/>
            <person name="Ossiprandi M.C."/>
            <person name="Margolles A."/>
            <person name="Ruiz L."/>
            <person name="Ventura M."/>
        </authorList>
    </citation>
    <scope>NUCLEOTIDE SEQUENCE [LARGE SCALE GENOMIC DNA]</scope>
    <source>
        <strain evidence="5 6">MA1</strain>
    </source>
</reference>
<dbReference type="PANTHER" id="PTHR42812">
    <property type="entry name" value="BETA-XYLOSIDASE"/>
    <property type="match status" value="1"/>
</dbReference>
<dbReference type="GO" id="GO:0016787">
    <property type="term" value="F:hydrolase activity"/>
    <property type="evidence" value="ECO:0007669"/>
    <property type="project" value="UniProtKB-KW"/>
</dbReference>
<dbReference type="InterPro" id="IPR051795">
    <property type="entry name" value="Glycosyl_Hydrlase_43"/>
</dbReference>
<evidence type="ECO:0000256" key="2">
    <source>
        <dbReference type="ARBA" id="ARBA00022801"/>
    </source>
</evidence>
<sequence length="563" mass="61803">MTDIRFIHNPILRGMHPDPSWIWDETRGEVALVNSSFELIPGLPVHTTRDFVTWTHVADAVDEDMARRLFLDGVADSGGLYAPTLRRIRGQYVIACTTTRIDRDRAIAAGLGDELSRCDAAGGNFIITADTLEGPWRGPFWVTGAQGIDPDIFEDKDGTIWWTQTRPAVDSHWDGQTEVWTAPLDPDTWDIAGERTVIWRGYGLDAVWAEGPHLYRVGDWVYLMTAEGGTSFDHSEMMMRAFASDGLAAALAGFERDCTARGVVIRPAREGERSVLGEYDRLFRACKRNPVLTHRHLGSAEPVQCIGHADLLHHPDAGWMLTCLGVRQTLDGETGDRRSYLGRETFIAPVRWDYEDVSGSSHALPGEGTDPGWPTVAPGCGRMVDRLRVTVDETGRAMAVAVADATVEEAADDVVTIGDDVPSIRVQAAGGYRFRPVDDMDWSGAIMPGDVLMLRQDTRHYITVEVKTSQNGPIAVVHRVDGDEPAWDQFALRAGEAVGLRLHGNRLDVLALPLEALPDEGGAFLHDVVPGARSRTLHSYDARFLSTEHAGGFVGCLAGVRVH</sequence>
<dbReference type="PANTHER" id="PTHR42812:SF12">
    <property type="entry name" value="BETA-XYLOSIDASE-RELATED"/>
    <property type="match status" value="1"/>
</dbReference>
<name>A0ABS9VWD8_9BIFI</name>
<comment type="caution">
    <text evidence="5">The sequence shown here is derived from an EMBL/GenBank/DDBJ whole genome shotgun (WGS) entry which is preliminary data.</text>
</comment>
<keyword evidence="6" id="KW-1185">Reference proteome</keyword>
<dbReference type="Gene3D" id="2.115.10.20">
    <property type="entry name" value="Glycosyl hydrolase domain, family 43"/>
    <property type="match status" value="1"/>
</dbReference>
<keyword evidence="3 4" id="KW-0326">Glycosidase</keyword>
<dbReference type="EMBL" id="JAFEJT020000037">
    <property type="protein sequence ID" value="MCH9276388.1"/>
    <property type="molecule type" value="Genomic_DNA"/>
</dbReference>
<reference evidence="5 6" key="1">
    <citation type="journal article" date="2021" name="Environ. Microbiol.">
        <title>Genetic insights into the dark matter of the mammalian gut microbiota through targeted genome reconstruction.</title>
        <authorList>
            <person name="Lugli G.A."/>
            <person name="Alessandri G."/>
            <person name="Milani C."/>
            <person name="Viappiani A."/>
            <person name="Fontana F."/>
            <person name="Tarracchini C."/>
            <person name="Mancabelli L."/>
            <person name="Argentini C."/>
            <person name="Ruiz L."/>
            <person name="Margolles A."/>
            <person name="van Sinderen D."/>
            <person name="Turroni F."/>
            <person name="Ventura M."/>
        </authorList>
    </citation>
    <scope>NUCLEOTIDE SEQUENCE [LARGE SCALE GENOMIC DNA]</scope>
    <source>
        <strain evidence="5 6">MA1</strain>
    </source>
</reference>
<dbReference type="Proteomes" id="UP000710815">
    <property type="component" value="Unassembled WGS sequence"/>
</dbReference>
<organism evidence="5 6">
    <name type="scientific">Bifidobacterium amazonense</name>
    <dbReference type="NCBI Taxonomy" id="2809027"/>
    <lineage>
        <taxon>Bacteria</taxon>
        <taxon>Bacillati</taxon>
        <taxon>Actinomycetota</taxon>
        <taxon>Actinomycetes</taxon>
        <taxon>Bifidobacteriales</taxon>
        <taxon>Bifidobacteriaceae</taxon>
        <taxon>Bifidobacterium</taxon>
    </lineage>
</organism>
<keyword evidence="2 4" id="KW-0378">Hydrolase</keyword>
<evidence type="ECO:0000256" key="1">
    <source>
        <dbReference type="ARBA" id="ARBA00009865"/>
    </source>
</evidence>
<dbReference type="CDD" id="cd18617">
    <property type="entry name" value="GH43_XynB-like"/>
    <property type="match status" value="1"/>
</dbReference>
<accession>A0ABS9VWD8</accession>
<dbReference type="Pfam" id="PF04616">
    <property type="entry name" value="Glyco_hydro_43"/>
    <property type="match status" value="1"/>
</dbReference>
<dbReference type="RefSeq" id="WP_241514072.1">
    <property type="nucleotide sequence ID" value="NZ_JAFEJT020000037.1"/>
</dbReference>
<dbReference type="SUPFAM" id="SSF75005">
    <property type="entry name" value="Arabinanase/levansucrase/invertase"/>
    <property type="match status" value="1"/>
</dbReference>
<evidence type="ECO:0000256" key="4">
    <source>
        <dbReference type="RuleBase" id="RU361187"/>
    </source>
</evidence>
<proteinExistence type="inferred from homology"/>
<evidence type="ECO:0000313" key="6">
    <source>
        <dbReference type="Proteomes" id="UP000710815"/>
    </source>
</evidence>
<evidence type="ECO:0000256" key="3">
    <source>
        <dbReference type="ARBA" id="ARBA00023295"/>
    </source>
</evidence>